<proteinExistence type="predicted"/>
<name>A0ABW5TSN6_9SPHI</name>
<sequence>MLVSISIVRYPKRYIPFAFLAMAVHRLPLFLTKGCSFWKLLGCGKNGTFDVNPDYQQWGLLAVWDSPQDYDNFKQNSFIQKWWNFFCEEQSAILLEPTTAHGKWSGKQPFGNPKTKTLEGKIAVITRATIRPNKLKNFWKNVSPVASIMGNAKGFITSVGIGEAPFFMQATFSIWESQEDVIQFAYKDAEHAKVIKLTRDENWYSEELFARFKIISSEGSLFSMVN</sequence>
<keyword evidence="2" id="KW-1185">Reference proteome</keyword>
<reference evidence="2" key="1">
    <citation type="journal article" date="2019" name="Int. J. Syst. Evol. Microbiol.">
        <title>The Global Catalogue of Microorganisms (GCM) 10K type strain sequencing project: providing services to taxonomists for standard genome sequencing and annotation.</title>
        <authorList>
            <consortium name="The Broad Institute Genomics Platform"/>
            <consortium name="The Broad Institute Genome Sequencing Center for Infectious Disease"/>
            <person name="Wu L."/>
            <person name="Ma J."/>
        </authorList>
    </citation>
    <scope>NUCLEOTIDE SEQUENCE [LARGE SCALE GENOMIC DNA]</scope>
    <source>
        <strain evidence="2">KCTC 42456</strain>
    </source>
</reference>
<evidence type="ECO:0000313" key="1">
    <source>
        <dbReference type="EMBL" id="MFD2731775.1"/>
    </source>
</evidence>
<dbReference type="SUPFAM" id="SSF54909">
    <property type="entry name" value="Dimeric alpha+beta barrel"/>
    <property type="match status" value="1"/>
</dbReference>
<gene>
    <name evidence="1" type="ORF">ACFSSE_08655</name>
</gene>
<dbReference type="Proteomes" id="UP001597546">
    <property type="component" value="Unassembled WGS sequence"/>
</dbReference>
<dbReference type="InterPro" id="IPR011008">
    <property type="entry name" value="Dimeric_a/b-barrel"/>
</dbReference>
<accession>A0ABW5TSN6</accession>
<evidence type="ECO:0000313" key="2">
    <source>
        <dbReference type="Proteomes" id="UP001597546"/>
    </source>
</evidence>
<dbReference type="CDD" id="cd21650">
    <property type="entry name" value="CrtA-like"/>
    <property type="match status" value="1"/>
</dbReference>
<dbReference type="RefSeq" id="WP_379042003.1">
    <property type="nucleotide sequence ID" value="NZ_JBHSKW010000019.1"/>
</dbReference>
<comment type="caution">
    <text evidence="1">The sequence shown here is derived from an EMBL/GenBank/DDBJ whole genome shotgun (WGS) entry which is preliminary data.</text>
</comment>
<dbReference type="InterPro" id="IPR049574">
    <property type="entry name" value="CrtA-like"/>
</dbReference>
<protein>
    <submittedName>
        <fullName evidence="1">DUF3291 domain-containing protein</fullName>
    </submittedName>
</protein>
<dbReference type="EMBL" id="JBHULV010000025">
    <property type="protein sequence ID" value="MFD2731775.1"/>
    <property type="molecule type" value="Genomic_DNA"/>
</dbReference>
<organism evidence="1 2">
    <name type="scientific">Pedobacter alpinus</name>
    <dbReference type="NCBI Taxonomy" id="1590643"/>
    <lineage>
        <taxon>Bacteria</taxon>
        <taxon>Pseudomonadati</taxon>
        <taxon>Bacteroidota</taxon>
        <taxon>Sphingobacteriia</taxon>
        <taxon>Sphingobacteriales</taxon>
        <taxon>Sphingobacteriaceae</taxon>
        <taxon>Pedobacter</taxon>
    </lineage>
</organism>